<reference evidence="3" key="1">
    <citation type="journal article" date="2019" name="Int. J. Syst. Evol. Microbiol.">
        <title>The Global Catalogue of Microorganisms (GCM) 10K type strain sequencing project: providing services to taxonomists for standard genome sequencing and annotation.</title>
        <authorList>
            <consortium name="The Broad Institute Genomics Platform"/>
            <consortium name="The Broad Institute Genome Sequencing Center for Infectious Disease"/>
            <person name="Wu L."/>
            <person name="Ma J."/>
        </authorList>
    </citation>
    <scope>NUCLEOTIDE SEQUENCE [LARGE SCALE GENOMIC DNA]</scope>
    <source>
        <strain evidence="3">JCM 16908</strain>
    </source>
</reference>
<gene>
    <name evidence="2" type="ORF">GCM10022226_65390</name>
</gene>
<keyword evidence="1" id="KW-0812">Transmembrane</keyword>
<dbReference type="Proteomes" id="UP001500888">
    <property type="component" value="Unassembled WGS sequence"/>
</dbReference>
<protein>
    <recommendedName>
        <fullName evidence="4">DUF4131 domain-containing protein</fullName>
    </recommendedName>
</protein>
<dbReference type="RefSeq" id="WP_344949272.1">
    <property type="nucleotide sequence ID" value="NZ_BAAAZR010000036.1"/>
</dbReference>
<organism evidence="2 3">
    <name type="scientific">Sphaerisporangium flaviroseum</name>
    <dbReference type="NCBI Taxonomy" id="509199"/>
    <lineage>
        <taxon>Bacteria</taxon>
        <taxon>Bacillati</taxon>
        <taxon>Actinomycetota</taxon>
        <taxon>Actinomycetes</taxon>
        <taxon>Streptosporangiales</taxon>
        <taxon>Streptosporangiaceae</taxon>
        <taxon>Sphaerisporangium</taxon>
    </lineage>
</organism>
<feature type="transmembrane region" description="Helical" evidence="1">
    <location>
        <begin position="44"/>
        <end position="62"/>
    </location>
</feature>
<accession>A0ABP7J507</accession>
<evidence type="ECO:0000313" key="2">
    <source>
        <dbReference type="EMBL" id="GAA3834767.1"/>
    </source>
</evidence>
<evidence type="ECO:0000256" key="1">
    <source>
        <dbReference type="SAM" id="Phobius"/>
    </source>
</evidence>
<keyword evidence="1" id="KW-0472">Membrane</keyword>
<evidence type="ECO:0000313" key="3">
    <source>
        <dbReference type="Proteomes" id="UP001500888"/>
    </source>
</evidence>
<dbReference type="EMBL" id="BAAAZR010000036">
    <property type="protein sequence ID" value="GAA3834767.1"/>
    <property type="molecule type" value="Genomic_DNA"/>
</dbReference>
<feature type="transmembrane region" description="Helical" evidence="1">
    <location>
        <begin position="74"/>
        <end position="96"/>
    </location>
</feature>
<dbReference type="PROSITE" id="PS51257">
    <property type="entry name" value="PROKAR_LIPOPROTEIN"/>
    <property type="match status" value="1"/>
</dbReference>
<keyword evidence="3" id="KW-1185">Reference proteome</keyword>
<evidence type="ECO:0008006" key="4">
    <source>
        <dbReference type="Google" id="ProtNLM"/>
    </source>
</evidence>
<comment type="caution">
    <text evidence="2">The sequence shown here is derived from an EMBL/GenBank/DDBJ whole genome shotgun (WGS) entry which is preliminary data.</text>
</comment>
<sequence>MDGVRVSLAGLGFGLIVAGCLGTPLVLAKAFPLEQLTPGQRMGMIVIGLLTVLLMLGSRSLFRPLRLRTLTALLFSTLVGTVVVFVAGTLVFPALLGPVRPRPAPRGGEWKGFLEYPESGRHDVYVRIDALDHAHVVSGRLVIRLGNGKCVFLLRDSEITPGAAMSMDSGDRSPGDEVCEPENGAELRMEASGRPRAMKLAVVRREEIVAVGEVTRIP</sequence>
<proteinExistence type="predicted"/>
<name>A0ABP7J507_9ACTN</name>
<keyword evidence="1" id="KW-1133">Transmembrane helix</keyword>